<evidence type="ECO:0000256" key="1">
    <source>
        <dbReference type="ARBA" id="ARBA00004651"/>
    </source>
</evidence>
<comment type="caution">
    <text evidence="12">The sequence shown here is derived from an EMBL/GenBank/DDBJ whole genome shotgun (WGS) entry which is preliminary data.</text>
</comment>
<dbReference type="PANTHER" id="PTHR12428:SF65">
    <property type="entry name" value="CYTOCHROME C OXIDASE ASSEMBLY PROTEIN COX18, MITOCHONDRIAL"/>
    <property type="match status" value="1"/>
</dbReference>
<reference evidence="12 13" key="1">
    <citation type="submission" date="2017-09" db="EMBL/GenBank/DDBJ databases">
        <title>Depth-based differentiation of microbial function through sediment-hosted aquifers and enrichment of novel symbionts in the deep terrestrial subsurface.</title>
        <authorList>
            <person name="Probst A.J."/>
            <person name="Ladd B."/>
            <person name="Jarett J.K."/>
            <person name="Geller-Mcgrath D.E."/>
            <person name="Sieber C.M."/>
            <person name="Emerson J.B."/>
            <person name="Anantharaman K."/>
            <person name="Thomas B.C."/>
            <person name="Malmstrom R."/>
            <person name="Stieglmeier M."/>
            <person name="Klingl A."/>
            <person name="Woyke T."/>
            <person name="Ryan C.M."/>
            <person name="Banfield J.F."/>
        </authorList>
    </citation>
    <scope>NUCLEOTIDE SEQUENCE [LARGE SCALE GENOMIC DNA]</scope>
    <source>
        <strain evidence="12">CG11_big_fil_rev_8_21_14_0_20_37_11</strain>
    </source>
</reference>
<dbReference type="NCBIfam" id="TIGR03592">
    <property type="entry name" value="yidC_oxa1_cterm"/>
    <property type="match status" value="1"/>
</dbReference>
<organism evidence="12 13">
    <name type="scientific">Candidatus Gottesmanbacteria bacterium CG11_big_fil_rev_8_21_14_0_20_37_11</name>
    <dbReference type="NCBI Taxonomy" id="1974575"/>
    <lineage>
        <taxon>Bacteria</taxon>
        <taxon>Candidatus Gottesmaniibacteriota</taxon>
    </lineage>
</organism>
<dbReference type="Proteomes" id="UP000230707">
    <property type="component" value="Unassembled WGS sequence"/>
</dbReference>
<dbReference type="EMBL" id="PCWS01000107">
    <property type="protein sequence ID" value="PIR08080.1"/>
    <property type="molecule type" value="Genomic_DNA"/>
</dbReference>
<evidence type="ECO:0000256" key="7">
    <source>
        <dbReference type="ARBA" id="ARBA00023136"/>
    </source>
</evidence>
<evidence type="ECO:0000256" key="4">
    <source>
        <dbReference type="ARBA" id="ARBA00022692"/>
    </source>
</evidence>
<dbReference type="GO" id="GO:0051205">
    <property type="term" value="P:protein insertion into membrane"/>
    <property type="evidence" value="ECO:0007669"/>
    <property type="project" value="TreeGrafter"/>
</dbReference>
<dbReference type="InterPro" id="IPR028055">
    <property type="entry name" value="YidC/Oxa/ALB_C"/>
</dbReference>
<dbReference type="InterPro" id="IPR047196">
    <property type="entry name" value="YidC_ALB_C"/>
</dbReference>
<keyword evidence="3" id="KW-1003">Cell membrane</keyword>
<dbReference type="GO" id="GO:0005886">
    <property type="term" value="C:plasma membrane"/>
    <property type="evidence" value="ECO:0007669"/>
    <property type="project" value="UniProtKB-SubCell"/>
</dbReference>
<comment type="similarity">
    <text evidence="9">Belongs to the OXA1/ALB3/YidC family.</text>
</comment>
<feature type="transmembrane region" description="Helical" evidence="10">
    <location>
        <begin position="7"/>
        <end position="26"/>
    </location>
</feature>
<evidence type="ECO:0000256" key="9">
    <source>
        <dbReference type="RuleBase" id="RU003945"/>
    </source>
</evidence>
<keyword evidence="7 10" id="KW-0472">Membrane</keyword>
<evidence type="ECO:0000256" key="6">
    <source>
        <dbReference type="ARBA" id="ARBA00022989"/>
    </source>
</evidence>
<dbReference type="GO" id="GO:0032977">
    <property type="term" value="F:membrane insertase activity"/>
    <property type="evidence" value="ECO:0007669"/>
    <property type="project" value="InterPro"/>
</dbReference>
<evidence type="ECO:0000259" key="11">
    <source>
        <dbReference type="Pfam" id="PF02096"/>
    </source>
</evidence>
<dbReference type="InterPro" id="IPR001708">
    <property type="entry name" value="YidC/ALB3/OXA1/COX18"/>
</dbReference>
<protein>
    <recommendedName>
        <fullName evidence="11">Membrane insertase YidC/Oxa/ALB C-terminal domain-containing protein</fullName>
    </recommendedName>
</protein>
<evidence type="ECO:0000313" key="12">
    <source>
        <dbReference type="EMBL" id="PIR08080.1"/>
    </source>
</evidence>
<evidence type="ECO:0000256" key="5">
    <source>
        <dbReference type="ARBA" id="ARBA00022927"/>
    </source>
</evidence>
<keyword evidence="4 9" id="KW-0812">Transmembrane</keyword>
<dbReference type="Pfam" id="PF02096">
    <property type="entry name" value="60KD_IMP"/>
    <property type="match status" value="1"/>
</dbReference>
<keyword evidence="2" id="KW-0813">Transport</keyword>
<feature type="transmembrane region" description="Helical" evidence="10">
    <location>
        <begin position="171"/>
        <end position="188"/>
    </location>
</feature>
<dbReference type="CDD" id="cd20070">
    <property type="entry name" value="5TM_YidC_Alb3"/>
    <property type="match status" value="1"/>
</dbReference>
<feature type="transmembrane region" description="Helical" evidence="10">
    <location>
        <begin position="32"/>
        <end position="51"/>
    </location>
</feature>
<feature type="transmembrane region" description="Helical" evidence="10">
    <location>
        <begin position="102"/>
        <end position="122"/>
    </location>
</feature>
<sequence>MFDTGNIFNTIFLIPILNILLAIYKFLLILKIPGALGFSLILLTVLIRLILHPLTVTQLRSAYKLNKLKPELDNLSKKFKGDKVKLQQEQLKLYQQAGINPAAGCLPLLLQMPILIALYNLFFKLLSNGNITQVVEGINKVVYYPFFKITSLELTFLGMNLAHKPSEWQKLGWWLLLVPVVTALLQYWQTKMMTPKSTASPVKKEIQVNNQKKETNEDMGTMMQKQMSFMMPLMIGFFAYSFPLGLALYWNTFTIFGIIQQNQLNKHFEKENGTNKK</sequence>
<dbReference type="AlphaFoldDB" id="A0A2H0NGQ6"/>
<keyword evidence="5" id="KW-0653">Protein transport</keyword>
<dbReference type="GO" id="GO:0015031">
    <property type="term" value="P:protein transport"/>
    <property type="evidence" value="ECO:0007669"/>
    <property type="project" value="UniProtKB-KW"/>
</dbReference>
<dbReference type="PANTHER" id="PTHR12428">
    <property type="entry name" value="OXA1"/>
    <property type="match status" value="1"/>
</dbReference>
<comment type="subcellular location">
    <subcellularLocation>
        <location evidence="1">Cell membrane</location>
        <topology evidence="1">Multi-pass membrane protein</topology>
    </subcellularLocation>
    <subcellularLocation>
        <location evidence="9">Membrane</location>
        <topology evidence="9">Multi-pass membrane protein</topology>
    </subcellularLocation>
</comment>
<feature type="transmembrane region" description="Helical" evidence="10">
    <location>
        <begin position="229"/>
        <end position="250"/>
    </location>
</feature>
<evidence type="ECO:0000256" key="2">
    <source>
        <dbReference type="ARBA" id="ARBA00022448"/>
    </source>
</evidence>
<evidence type="ECO:0000256" key="3">
    <source>
        <dbReference type="ARBA" id="ARBA00022475"/>
    </source>
</evidence>
<evidence type="ECO:0000256" key="10">
    <source>
        <dbReference type="SAM" id="Phobius"/>
    </source>
</evidence>
<evidence type="ECO:0000313" key="13">
    <source>
        <dbReference type="Proteomes" id="UP000230707"/>
    </source>
</evidence>
<accession>A0A2H0NGQ6</accession>
<evidence type="ECO:0000256" key="8">
    <source>
        <dbReference type="ARBA" id="ARBA00023186"/>
    </source>
</evidence>
<keyword evidence="6 10" id="KW-1133">Transmembrane helix</keyword>
<name>A0A2H0NGQ6_9BACT</name>
<feature type="domain" description="Membrane insertase YidC/Oxa/ALB C-terminal" evidence="11">
    <location>
        <begin position="37"/>
        <end position="265"/>
    </location>
</feature>
<keyword evidence="8" id="KW-0143">Chaperone</keyword>
<gene>
    <name evidence="12" type="ORF">COV53_04890</name>
</gene>
<proteinExistence type="inferred from homology"/>